<keyword evidence="1" id="KW-1133">Transmembrane helix</keyword>
<dbReference type="InterPro" id="IPR058916">
    <property type="entry name" value="PH_40"/>
</dbReference>
<dbReference type="Proteomes" id="UP000075583">
    <property type="component" value="Unassembled WGS sequence"/>
</dbReference>
<dbReference type="AlphaFoldDB" id="A0A150X6J5"/>
<protein>
    <recommendedName>
        <fullName evidence="2">PH domain-containing protein</fullName>
    </recommendedName>
</protein>
<dbReference type="RefSeq" id="WP_062591482.1">
    <property type="nucleotide sequence ID" value="NZ_LQZQ01000045.1"/>
</dbReference>
<dbReference type="OrthoDB" id="982021at2"/>
<feature type="transmembrane region" description="Helical" evidence="1">
    <location>
        <begin position="20"/>
        <end position="39"/>
    </location>
</feature>
<keyword evidence="1" id="KW-0812">Transmembrane</keyword>
<feature type="transmembrane region" description="Helical" evidence="1">
    <location>
        <begin position="45"/>
        <end position="69"/>
    </location>
</feature>
<accession>A0A150X6J5</accession>
<keyword evidence="1" id="KW-0472">Membrane</keyword>
<feature type="domain" description="PH" evidence="2">
    <location>
        <begin position="5"/>
        <end position="154"/>
    </location>
</feature>
<organism evidence="3 4">
    <name type="scientific">Roseivirga ehrenbergii (strain DSM 102268 / JCM 13514 / KCTC 12282 / NCIMB 14502 / KMM 6017)</name>
    <dbReference type="NCBI Taxonomy" id="279360"/>
    <lineage>
        <taxon>Bacteria</taxon>
        <taxon>Pseudomonadati</taxon>
        <taxon>Bacteroidota</taxon>
        <taxon>Cytophagia</taxon>
        <taxon>Cytophagales</taxon>
        <taxon>Roseivirgaceae</taxon>
        <taxon>Roseivirga</taxon>
    </lineage>
</organism>
<evidence type="ECO:0000313" key="3">
    <source>
        <dbReference type="EMBL" id="KYG74369.1"/>
    </source>
</evidence>
<evidence type="ECO:0000313" key="4">
    <source>
        <dbReference type="Proteomes" id="UP000075583"/>
    </source>
</evidence>
<evidence type="ECO:0000256" key="1">
    <source>
        <dbReference type="SAM" id="Phobius"/>
    </source>
</evidence>
<evidence type="ECO:0000259" key="2">
    <source>
        <dbReference type="Pfam" id="PF26566"/>
    </source>
</evidence>
<sequence>MIINYRLSDSQRKKYFILPLAKLLTAIVVFTLIAMYWFNTDAENLPFIVGITWSWVGLIHVLPLLILAAHHLKVSKGVSFVIDTTNWEYRYKKADFDLTFKASHIKRVVKVMSPPKYDGRRDFLGFGYFYYWEVTLVDETLLSLSCMLLDSDEFLGYENERKKQLFPIPKRGIKPQQ</sequence>
<reference evidence="3" key="1">
    <citation type="submission" date="2016-01" db="EMBL/GenBank/DDBJ databases">
        <title>Genome sequencing of Roseivirga ehrenbergii KMM 6017.</title>
        <authorList>
            <person name="Selvaratnam C."/>
            <person name="Thevarajoo S."/>
            <person name="Goh K.M."/>
            <person name="Ee R."/>
            <person name="Chan K.-G."/>
            <person name="Chong C.S."/>
        </authorList>
    </citation>
    <scope>NUCLEOTIDE SEQUENCE [LARGE SCALE GENOMIC DNA]</scope>
    <source>
        <strain evidence="3">KMM 6017</strain>
    </source>
</reference>
<dbReference type="EMBL" id="LQZQ01000045">
    <property type="protein sequence ID" value="KYG74369.1"/>
    <property type="molecule type" value="Genomic_DNA"/>
</dbReference>
<proteinExistence type="predicted"/>
<comment type="caution">
    <text evidence="3">The sequence shown here is derived from an EMBL/GenBank/DDBJ whole genome shotgun (WGS) entry which is preliminary data.</text>
</comment>
<name>A0A150X6J5_ROSEK</name>
<dbReference type="Pfam" id="PF26566">
    <property type="entry name" value="PH_40"/>
    <property type="match status" value="1"/>
</dbReference>
<gene>
    <name evidence="3" type="ORF">MB14_03925</name>
</gene>
<keyword evidence="4" id="KW-1185">Reference proteome</keyword>